<keyword evidence="1" id="KW-0732">Signal</keyword>
<proteinExistence type="predicted"/>
<protein>
    <recommendedName>
        <fullName evidence="4">Alpha/beta hydrolase</fullName>
    </recommendedName>
</protein>
<name>A0ABV8RHK7_9SPHN</name>
<sequence>MRSGLQTTAFRAALPALSLLFYAGPSSAASITVETEIYEWTESVPEQELAAAPTMLPQQVDSGRKLLASYGPFHVVGHDRVELAGSIESSSVGQFRAMLSAWPGIMQIDMVDCPGTGDDAAIFAIARLVRRAGIATHVPDGGFVASGAVELFLSGAKRSAAPTAEFAVHSWRDSDGMEADDYAADDPVNMEYIRFYTEMGLPQDKANAFYALTNSVGHDDALYLGRSDIAAYIPLD</sequence>
<dbReference type="EMBL" id="JBHSDH010000013">
    <property type="protein sequence ID" value="MFC4292873.1"/>
    <property type="molecule type" value="Genomic_DNA"/>
</dbReference>
<evidence type="ECO:0000313" key="2">
    <source>
        <dbReference type="EMBL" id="MFC4292873.1"/>
    </source>
</evidence>
<evidence type="ECO:0000313" key="3">
    <source>
        <dbReference type="Proteomes" id="UP001595887"/>
    </source>
</evidence>
<dbReference type="Proteomes" id="UP001595887">
    <property type="component" value="Unassembled WGS sequence"/>
</dbReference>
<comment type="caution">
    <text evidence="2">The sequence shown here is derived from an EMBL/GenBank/DDBJ whole genome shotgun (WGS) entry which is preliminary data.</text>
</comment>
<gene>
    <name evidence="2" type="ORF">ACFOWX_10655</name>
</gene>
<reference evidence="3" key="1">
    <citation type="journal article" date="2019" name="Int. J. Syst. Evol. Microbiol.">
        <title>The Global Catalogue of Microorganisms (GCM) 10K type strain sequencing project: providing services to taxonomists for standard genome sequencing and annotation.</title>
        <authorList>
            <consortium name="The Broad Institute Genomics Platform"/>
            <consortium name="The Broad Institute Genome Sequencing Center for Infectious Disease"/>
            <person name="Wu L."/>
            <person name="Ma J."/>
        </authorList>
    </citation>
    <scope>NUCLEOTIDE SEQUENCE [LARGE SCALE GENOMIC DNA]</scope>
    <source>
        <strain evidence="3">CECT 8531</strain>
    </source>
</reference>
<dbReference type="InterPro" id="IPR029045">
    <property type="entry name" value="ClpP/crotonase-like_dom_sf"/>
</dbReference>
<organism evidence="2 3">
    <name type="scientific">Sphingorhabdus arenilitoris</name>
    <dbReference type="NCBI Taxonomy" id="1490041"/>
    <lineage>
        <taxon>Bacteria</taxon>
        <taxon>Pseudomonadati</taxon>
        <taxon>Pseudomonadota</taxon>
        <taxon>Alphaproteobacteria</taxon>
        <taxon>Sphingomonadales</taxon>
        <taxon>Sphingomonadaceae</taxon>
        <taxon>Sphingorhabdus</taxon>
    </lineage>
</organism>
<dbReference type="SUPFAM" id="SSF52096">
    <property type="entry name" value="ClpP/crotonase"/>
    <property type="match status" value="1"/>
</dbReference>
<feature type="chain" id="PRO_5047421041" description="Alpha/beta hydrolase" evidence="1">
    <location>
        <begin position="29"/>
        <end position="236"/>
    </location>
</feature>
<keyword evidence="3" id="KW-1185">Reference proteome</keyword>
<evidence type="ECO:0000256" key="1">
    <source>
        <dbReference type="SAM" id="SignalP"/>
    </source>
</evidence>
<dbReference type="Gene3D" id="3.90.226.10">
    <property type="entry name" value="2-enoyl-CoA Hydratase, Chain A, domain 1"/>
    <property type="match status" value="1"/>
</dbReference>
<dbReference type="RefSeq" id="WP_381423919.1">
    <property type="nucleotide sequence ID" value="NZ_JBHSDH010000013.1"/>
</dbReference>
<evidence type="ECO:0008006" key="4">
    <source>
        <dbReference type="Google" id="ProtNLM"/>
    </source>
</evidence>
<feature type="signal peptide" evidence="1">
    <location>
        <begin position="1"/>
        <end position="28"/>
    </location>
</feature>
<accession>A0ABV8RHK7</accession>